<keyword evidence="3" id="KW-0804">Transcription</keyword>
<name>A0A7K3M825_9ACTN</name>
<evidence type="ECO:0000256" key="1">
    <source>
        <dbReference type="ARBA" id="ARBA00023015"/>
    </source>
</evidence>
<dbReference type="PANTHER" id="PTHR30204">
    <property type="entry name" value="REDOX-CYCLING DRUG-SENSING TRANSCRIPTIONAL ACTIVATOR SOXR"/>
    <property type="match status" value="1"/>
</dbReference>
<dbReference type="GO" id="GO:0003700">
    <property type="term" value="F:DNA-binding transcription factor activity"/>
    <property type="evidence" value="ECO:0007669"/>
    <property type="project" value="InterPro"/>
</dbReference>
<dbReference type="InterPro" id="IPR015358">
    <property type="entry name" value="Tscrpt_reg_MerR_DNA-bd"/>
</dbReference>
<dbReference type="InterPro" id="IPR000551">
    <property type="entry name" value="MerR-type_HTH_dom"/>
</dbReference>
<dbReference type="RefSeq" id="WP_162452158.1">
    <property type="nucleotide sequence ID" value="NZ_WLZY01000007.1"/>
</dbReference>
<dbReference type="PANTHER" id="PTHR30204:SF94">
    <property type="entry name" value="HEAVY METAL-DEPENDENT TRANSCRIPTIONAL REGULATOR HI_0293-RELATED"/>
    <property type="match status" value="1"/>
</dbReference>
<proteinExistence type="predicted"/>
<dbReference type="Proteomes" id="UP000460435">
    <property type="component" value="Unassembled WGS sequence"/>
</dbReference>
<keyword evidence="7" id="KW-1185">Reference proteome</keyword>
<dbReference type="CDD" id="cd04770">
    <property type="entry name" value="HTH_HMRTR"/>
    <property type="match status" value="1"/>
</dbReference>
<evidence type="ECO:0000313" key="6">
    <source>
        <dbReference type="EMBL" id="NDL59481.1"/>
    </source>
</evidence>
<dbReference type="SUPFAM" id="SSF46955">
    <property type="entry name" value="Putative DNA-binding domain"/>
    <property type="match status" value="1"/>
</dbReference>
<protein>
    <submittedName>
        <fullName evidence="6">MerR family DNA-binding transcriptional regulator</fullName>
    </submittedName>
</protein>
<evidence type="ECO:0000313" key="7">
    <source>
        <dbReference type="Proteomes" id="UP000460435"/>
    </source>
</evidence>
<dbReference type="EMBL" id="WLZY01000007">
    <property type="protein sequence ID" value="NDL59481.1"/>
    <property type="molecule type" value="Genomic_DNA"/>
</dbReference>
<feature type="domain" description="HTH merR-type" evidence="5">
    <location>
        <begin position="1"/>
        <end position="69"/>
    </location>
</feature>
<organism evidence="6 7">
    <name type="scientific">Phytoactinopolyspora mesophila</name>
    <dbReference type="NCBI Taxonomy" id="2650750"/>
    <lineage>
        <taxon>Bacteria</taxon>
        <taxon>Bacillati</taxon>
        <taxon>Actinomycetota</taxon>
        <taxon>Actinomycetes</taxon>
        <taxon>Jiangellales</taxon>
        <taxon>Jiangellaceae</taxon>
        <taxon>Phytoactinopolyspora</taxon>
    </lineage>
</organism>
<sequence length="132" mass="14869">MLIGELAKRTGTTTKTLRFYEDAGLLPEPPRTPNGYRDYPDQMADRIGFIHAAQAAGFGLRDIWQILGISDSGNRPCEHVGRLIDQRLAEVEQRIAELQRTRRVLTELAERTARLDPTECAGYCDVIQPSTR</sequence>
<feature type="coiled-coil region" evidence="4">
    <location>
        <begin position="81"/>
        <end position="108"/>
    </location>
</feature>
<keyword evidence="2 6" id="KW-0238">DNA-binding</keyword>
<accession>A0A7K3M825</accession>
<comment type="caution">
    <text evidence="6">The sequence shown here is derived from an EMBL/GenBank/DDBJ whole genome shotgun (WGS) entry which is preliminary data.</text>
</comment>
<evidence type="ECO:0000256" key="4">
    <source>
        <dbReference type="SAM" id="Coils"/>
    </source>
</evidence>
<dbReference type="Gene3D" id="1.10.1660.10">
    <property type="match status" value="1"/>
</dbReference>
<evidence type="ECO:0000259" key="5">
    <source>
        <dbReference type="PROSITE" id="PS50937"/>
    </source>
</evidence>
<keyword evidence="1" id="KW-0805">Transcription regulation</keyword>
<dbReference type="SMART" id="SM00422">
    <property type="entry name" value="HTH_MERR"/>
    <property type="match status" value="1"/>
</dbReference>
<dbReference type="Pfam" id="PF09278">
    <property type="entry name" value="MerR-DNA-bind"/>
    <property type="match status" value="1"/>
</dbReference>
<evidence type="ECO:0000256" key="3">
    <source>
        <dbReference type="ARBA" id="ARBA00023163"/>
    </source>
</evidence>
<dbReference type="Pfam" id="PF00376">
    <property type="entry name" value="MerR"/>
    <property type="match status" value="1"/>
</dbReference>
<reference evidence="6 7" key="1">
    <citation type="submission" date="2019-11" db="EMBL/GenBank/DDBJ databases">
        <authorList>
            <person name="Li X.-J."/>
            <person name="Feng X.-M."/>
        </authorList>
    </citation>
    <scope>NUCLEOTIDE SEQUENCE [LARGE SCALE GENOMIC DNA]</scope>
    <source>
        <strain evidence="6 7">XMNu-373</strain>
    </source>
</reference>
<dbReference type="AlphaFoldDB" id="A0A7K3M825"/>
<keyword evidence="4" id="KW-0175">Coiled coil</keyword>
<dbReference type="PROSITE" id="PS50937">
    <property type="entry name" value="HTH_MERR_2"/>
    <property type="match status" value="1"/>
</dbReference>
<dbReference type="InterPro" id="IPR009061">
    <property type="entry name" value="DNA-bd_dom_put_sf"/>
</dbReference>
<gene>
    <name evidence="6" type="ORF">F7O44_20620</name>
</gene>
<evidence type="ECO:0000256" key="2">
    <source>
        <dbReference type="ARBA" id="ARBA00023125"/>
    </source>
</evidence>
<dbReference type="PRINTS" id="PR00040">
    <property type="entry name" value="HTHMERR"/>
</dbReference>
<dbReference type="GO" id="GO:0003677">
    <property type="term" value="F:DNA binding"/>
    <property type="evidence" value="ECO:0007669"/>
    <property type="project" value="UniProtKB-KW"/>
</dbReference>
<dbReference type="InterPro" id="IPR047057">
    <property type="entry name" value="MerR_fam"/>
</dbReference>